<feature type="region of interest" description="Disordered" evidence="2">
    <location>
        <begin position="544"/>
        <end position="630"/>
    </location>
</feature>
<feature type="region of interest" description="Disordered" evidence="2">
    <location>
        <begin position="1"/>
        <end position="39"/>
    </location>
</feature>
<accession>A0A6A3M4V1</accession>
<comment type="caution">
    <text evidence="3">The sequence shown here is derived from an EMBL/GenBank/DDBJ whole genome shotgun (WGS) entry which is preliminary data.</text>
</comment>
<feature type="coiled-coil region" evidence="1">
    <location>
        <begin position="1323"/>
        <end position="1479"/>
    </location>
</feature>
<sequence>MNPEASSSSSDSSSDPASPSEAHKIRPKTPKNPKTNLSTRRELKRCIEKKFRLRYASLQQAYEQRLEVLANRVQEAVLQVHQDATVHCLQENALTSEYASARLGEIVHEVFYGERERYVKAMGDQIAWQASDLRESQQKLRVVQRRESDAQRQWKLAQRDVQALRHQLDVRVKELHEQKRREAELVTRCRAVLEERDAAKKEVEAMKYSVQALETLQQEHEALKERVQREGSEKQAARAEMERSVKDLQEAKNRLELEKQASEQEATHLKHLLSLSEGKTREVAQALQQLQREDYPSKVARLESELVHQQQMATHAEKDHEDLKKRYEEFGEQVEQYMNEQTQEKAGLVSKGEEQVKQLQAQLETVNGQAQDALKAKQSELTRAMDQLKFRQEALAKAEKKIVSLEERATALKAQQVDTKLRHEKQVGGLEKEIVQWRHALEKEQEKVDNLQNALSETKDKYERKIASLQEAMSRQSRQGAQEKELEARTRWQNEFVAKQDARIEELKEKYDTALENQQSELLKARQMSLETANAAAAKWEKAKLAQKEEEELERRRRAEDAAREKERKEEQRSLQMAQKRMQQEFDERERRLMERERALVEKEKREERRRQEEASKAATSPPASTTPSVVVLNMGSADDGESVNQRAPGNAVVRVGPLNRRQSGRVSERGQQEHVATEDTIPLAQHTAELQAKDAQAALRAEERVQKIMQEFQERKESEFRAAMVNVRKGIQKLEVALEDARADKKRVEEQLLSERKAFVTLKTEYDEAKDAKRTVVQRLEEANENLGRLRTVVRDLQAKNQSLDEQRKIAVAQKEESEATAANAQKTSDSLREQPARLTNAAAQLENSLDTSVESNEQSKKELLDRIAVLEHHVQVREQHFETEISAMEEENTRELRNVSSQYDTHLRKLQETIDAAQQGSTEQETKANQLESSVRELTAAKDSLQAMVEQMKRDSVKQRKDFADLSRMHKNLTETMNSRVQAANEAVEEEREKRVTAEMRALKAEKLVDRVQNERNKCLSSYRQSMQQLTREWKELRKDVSSEVSVSWVHLQKEVVLTGVEWRKRTDELLQGSDAAWRRKAKEDKQEWKKCIAQKDKEMDALLSSQRVNDQSKYDQIVERLEKKSQELEDLGTRLAAQVDLSSELRKTIQKFEEEQRVRVMEQTQLQEQLITAQATIQKETREKDRVSALLKTREAMCEEYKGFTASIAKVGGADFSVNLKSGVKADNEPAAWDPRQFSDNLGKLAARLQEAQTEAIHKAISEATISTKEGVSAPLVSELEAARNALKFLWCGSSPTDISEDEGHLPWYLRAARTVKKEREANEQMVSTLRREIEAKEAEKKEVFDSKVKWQEAHKLLRFEKDTVLREMELLRQTLQKRKEQELLELRAEYDVRIEQLKQRHDRVIMKSDQDYETAMNQLRDMLEAERRATTNAKNELIELKMDLERTEEELREAHQKLDKETDELREAASKWKRKAKLAIKNGGVGTSSKAAMHMSSSSHGTEEDSDASYRMMYPQSRRASNAMADLSSLMEQSLVSIRKEALVPHTPRLRR</sequence>
<protein>
    <submittedName>
        <fullName evidence="3">Uncharacterized protein</fullName>
    </submittedName>
</protein>
<feature type="compositionally biased region" description="Low complexity" evidence="2">
    <location>
        <begin position="617"/>
        <end position="630"/>
    </location>
</feature>
<feature type="region of interest" description="Disordered" evidence="2">
    <location>
        <begin position="816"/>
        <end position="836"/>
    </location>
</feature>
<keyword evidence="1" id="KW-0175">Coiled coil</keyword>
<feature type="compositionally biased region" description="Low complexity" evidence="2">
    <location>
        <begin position="1492"/>
        <end position="1504"/>
    </location>
</feature>
<feature type="compositionally biased region" description="Basic and acidic residues" evidence="2">
    <location>
        <begin position="544"/>
        <end position="573"/>
    </location>
</feature>
<proteinExistence type="predicted"/>
<evidence type="ECO:0000256" key="1">
    <source>
        <dbReference type="SAM" id="Coils"/>
    </source>
</evidence>
<feature type="compositionally biased region" description="Low complexity" evidence="2">
    <location>
        <begin position="1"/>
        <end position="20"/>
    </location>
</feature>
<dbReference type="EMBL" id="QXFW01000110">
    <property type="protein sequence ID" value="KAE9024755.1"/>
    <property type="molecule type" value="Genomic_DNA"/>
</dbReference>
<feature type="coiled-coil region" evidence="1">
    <location>
        <begin position="909"/>
        <end position="1042"/>
    </location>
</feature>
<dbReference type="Proteomes" id="UP000460718">
    <property type="component" value="Unassembled WGS sequence"/>
</dbReference>
<evidence type="ECO:0000313" key="4">
    <source>
        <dbReference type="Proteomes" id="UP000460718"/>
    </source>
</evidence>
<name>A0A6A3M4V1_9STRA</name>
<feature type="coiled-coil region" evidence="1">
    <location>
        <begin position="1114"/>
        <end position="1141"/>
    </location>
</feature>
<gene>
    <name evidence="3" type="ORF">PF011_g3345</name>
</gene>
<feature type="coiled-coil region" evidence="1">
    <location>
        <begin position="206"/>
        <end position="272"/>
    </location>
</feature>
<organism evidence="3 4">
    <name type="scientific">Phytophthora fragariae</name>
    <dbReference type="NCBI Taxonomy" id="53985"/>
    <lineage>
        <taxon>Eukaryota</taxon>
        <taxon>Sar</taxon>
        <taxon>Stramenopiles</taxon>
        <taxon>Oomycota</taxon>
        <taxon>Peronosporomycetes</taxon>
        <taxon>Peronosporales</taxon>
        <taxon>Peronosporaceae</taxon>
        <taxon>Phytophthora</taxon>
    </lineage>
</organism>
<feature type="region of interest" description="Disordered" evidence="2">
    <location>
        <begin position="1487"/>
        <end position="1513"/>
    </location>
</feature>
<evidence type="ECO:0000256" key="2">
    <source>
        <dbReference type="SAM" id="MobiDB-lite"/>
    </source>
</evidence>
<evidence type="ECO:0000313" key="3">
    <source>
        <dbReference type="EMBL" id="KAE9024755.1"/>
    </source>
</evidence>
<reference evidence="3 4" key="1">
    <citation type="submission" date="2018-09" db="EMBL/GenBank/DDBJ databases">
        <title>Genomic investigation of the strawberry pathogen Phytophthora fragariae indicates pathogenicity is determined by transcriptional variation in three key races.</title>
        <authorList>
            <person name="Adams T.M."/>
            <person name="Armitage A.D."/>
            <person name="Sobczyk M.K."/>
            <person name="Bates H.J."/>
            <person name="Dunwell J.M."/>
            <person name="Nellist C.F."/>
            <person name="Harrison R.J."/>
        </authorList>
    </citation>
    <scope>NUCLEOTIDE SEQUENCE [LARGE SCALE GENOMIC DNA]</scope>
    <source>
        <strain evidence="3 4">SCRP245</strain>
    </source>
</reference>
<feature type="compositionally biased region" description="Basic and acidic residues" evidence="2">
    <location>
        <begin position="582"/>
        <end position="616"/>
    </location>
</feature>